<accession>A0A3S4LZM9</accession>
<evidence type="ECO:0000313" key="1">
    <source>
        <dbReference type="EMBL" id="VEB61383.1"/>
    </source>
</evidence>
<reference evidence="1 2" key="1">
    <citation type="submission" date="2018-12" db="EMBL/GenBank/DDBJ databases">
        <authorList>
            <consortium name="Pathogen Informatics"/>
        </authorList>
    </citation>
    <scope>NUCLEOTIDE SEQUENCE [LARGE SCALE GENOMIC DNA]</scope>
    <source>
        <strain evidence="1 2">NCTC6754</strain>
    </source>
</reference>
<dbReference type="EC" id="4.3.1.15" evidence="1"/>
<dbReference type="GO" id="GO:0008838">
    <property type="term" value="F:diaminopropionate ammonia-lyase activity"/>
    <property type="evidence" value="ECO:0007669"/>
    <property type="project" value="UniProtKB-EC"/>
</dbReference>
<dbReference type="AlphaFoldDB" id="A0A3S4LZM9"/>
<dbReference type="EMBL" id="LR134190">
    <property type="protein sequence ID" value="VEB61383.1"/>
    <property type="molecule type" value="Genomic_DNA"/>
</dbReference>
<gene>
    <name evidence="1" type="primary">dpaL_1</name>
    <name evidence="1" type="ORF">NCTC6754_06925</name>
</gene>
<evidence type="ECO:0000313" key="2">
    <source>
        <dbReference type="Proteomes" id="UP000269208"/>
    </source>
</evidence>
<keyword evidence="1" id="KW-0456">Lyase</keyword>
<organism evidence="1 2">
    <name type="scientific">Salmonella enterica I</name>
    <dbReference type="NCBI Taxonomy" id="59201"/>
    <lineage>
        <taxon>Bacteria</taxon>
        <taxon>Pseudomonadati</taxon>
        <taxon>Pseudomonadota</taxon>
        <taxon>Gammaproteobacteria</taxon>
        <taxon>Enterobacterales</taxon>
        <taxon>Enterobacteriaceae</taxon>
        <taxon>Salmonella</taxon>
    </lineage>
</organism>
<name>A0A3S4LZM9_SALET</name>
<dbReference type="Gene3D" id="3.40.50.1100">
    <property type="match status" value="1"/>
</dbReference>
<proteinExistence type="predicted"/>
<dbReference type="PANTHER" id="PTHR42937:SF1">
    <property type="entry name" value="DIAMINOPROPIONATE AMMONIA-LYASE"/>
    <property type="match status" value="1"/>
</dbReference>
<dbReference type="Proteomes" id="UP000269208">
    <property type="component" value="Chromosome"/>
</dbReference>
<protein>
    <submittedName>
        <fullName evidence="1">Diaminopropionate ammonia-lyase</fullName>
        <ecNumber evidence="1">4.3.1.15</ecNumber>
    </submittedName>
</protein>
<sequence>MTVWRLRVCVFLPRRVQVRIRLLISGESGAIGVGLLYELMNNMHYQDLANRLQLDASAHVLLISTEGDTSPDIYEDIVWNGRSA</sequence>
<dbReference type="PANTHER" id="PTHR42937">
    <property type="match status" value="1"/>
</dbReference>
<dbReference type="InterPro" id="IPR036052">
    <property type="entry name" value="TrpB-like_PALP_sf"/>
</dbReference>